<gene>
    <name evidence="3" type="ORF">RGQ30_01360</name>
</gene>
<evidence type="ECO:0000259" key="2">
    <source>
        <dbReference type="PROSITE" id="PS50914"/>
    </source>
</evidence>
<dbReference type="Proteomes" id="UP001329151">
    <property type="component" value="Chromosome"/>
</dbReference>
<feature type="domain" description="BON" evidence="2">
    <location>
        <begin position="58"/>
        <end position="125"/>
    </location>
</feature>
<dbReference type="SMART" id="SM00749">
    <property type="entry name" value="BON"/>
    <property type="match status" value="2"/>
</dbReference>
<evidence type="ECO:0000313" key="3">
    <source>
        <dbReference type="EMBL" id="BET24635.1"/>
    </source>
</evidence>
<dbReference type="InterPro" id="IPR007055">
    <property type="entry name" value="BON_dom"/>
</dbReference>
<name>A0AA86J4M7_9BURK</name>
<dbReference type="RefSeq" id="WP_130557125.1">
    <property type="nucleotide sequence ID" value="NZ_AP028947.1"/>
</dbReference>
<dbReference type="PROSITE" id="PS51257">
    <property type="entry name" value="PROKAR_LIPOPROTEIN"/>
    <property type="match status" value="1"/>
</dbReference>
<accession>A0AA86J4M7</accession>
<keyword evidence="4" id="KW-1185">Reference proteome</keyword>
<evidence type="ECO:0000313" key="4">
    <source>
        <dbReference type="Proteomes" id="UP001329151"/>
    </source>
</evidence>
<dbReference type="EMBL" id="AP028947">
    <property type="protein sequence ID" value="BET24635.1"/>
    <property type="molecule type" value="Genomic_DNA"/>
</dbReference>
<dbReference type="KEGG" id="lto:RGQ30_01360"/>
<dbReference type="PANTHER" id="PTHR34606">
    <property type="entry name" value="BON DOMAIN-CONTAINING PROTEIN"/>
    <property type="match status" value="1"/>
</dbReference>
<dbReference type="Gene3D" id="3.40.1520.20">
    <property type="match status" value="1"/>
</dbReference>
<reference evidence="3 4" key="1">
    <citation type="submission" date="2023-10" db="EMBL/GenBank/DDBJ databases">
        <title>Complete Genome Sequence of Limnobacter thiooxidans CS-K2T, Isolated from freshwater lake sediments in Bavaria, Germany.</title>
        <authorList>
            <person name="Naruki M."/>
            <person name="Watanabe A."/>
            <person name="Warashina T."/>
            <person name="Morita T."/>
            <person name="Arakawa K."/>
        </authorList>
    </citation>
    <scope>NUCLEOTIDE SEQUENCE [LARGE SCALE GENOMIC DNA]</scope>
    <source>
        <strain evidence="3 4">CS-K2</strain>
    </source>
</reference>
<feature type="domain" description="BON" evidence="2">
    <location>
        <begin position="135"/>
        <end position="202"/>
    </location>
</feature>
<organism evidence="3 4">
    <name type="scientific">Limnobacter thiooxidans</name>
    <dbReference type="NCBI Taxonomy" id="131080"/>
    <lineage>
        <taxon>Bacteria</taxon>
        <taxon>Pseudomonadati</taxon>
        <taxon>Pseudomonadota</taxon>
        <taxon>Betaproteobacteria</taxon>
        <taxon>Burkholderiales</taxon>
        <taxon>Burkholderiaceae</taxon>
        <taxon>Limnobacter</taxon>
    </lineage>
</organism>
<dbReference type="Pfam" id="PF04972">
    <property type="entry name" value="BON"/>
    <property type="match status" value="2"/>
</dbReference>
<dbReference type="PROSITE" id="PS50914">
    <property type="entry name" value="BON"/>
    <property type="match status" value="2"/>
</dbReference>
<dbReference type="PANTHER" id="PTHR34606:SF4">
    <property type="entry name" value="OUTER MEMBRANE LIPOPROTEIN DOLP"/>
    <property type="match status" value="1"/>
</dbReference>
<keyword evidence="1" id="KW-0732">Signal</keyword>
<proteinExistence type="predicted"/>
<sequence>MSLKPLFFARTRNSAISAVLVASLAAPLLGGCFVGAMAGITAGSLAAADRRTVGTQVEDRSLQLKTESAIRENFGDNVHVNATVYNRQILLTGEAPDEATRNKVEARVATLPNIRLIVNDIQVGGFISSLSARSNDAFITGKVKASLLDAQDIFANSFKVTTEAGVVYLMGLVTEREANRAASIAAGVPGVVKVVKVMEMISEAELSRLSASPNNGTAPVENGPR</sequence>
<evidence type="ECO:0000256" key="1">
    <source>
        <dbReference type="ARBA" id="ARBA00022729"/>
    </source>
</evidence>
<dbReference type="InterPro" id="IPR051686">
    <property type="entry name" value="Lipoprotein_DolP"/>
</dbReference>
<dbReference type="AlphaFoldDB" id="A0AA86J4M7"/>
<dbReference type="InterPro" id="IPR014004">
    <property type="entry name" value="Transpt-assoc_nodulatn_dom_bac"/>
</dbReference>
<protein>
    <submittedName>
        <fullName evidence="3">BON domain-containing protein</fullName>
    </submittedName>
</protein>